<organism evidence="6 11">
    <name type="scientific">Wallemia mellicola</name>
    <dbReference type="NCBI Taxonomy" id="1708541"/>
    <lineage>
        <taxon>Eukaryota</taxon>
        <taxon>Fungi</taxon>
        <taxon>Dikarya</taxon>
        <taxon>Basidiomycota</taxon>
        <taxon>Wallemiomycotina</taxon>
        <taxon>Wallemiomycetes</taxon>
        <taxon>Wallemiales</taxon>
        <taxon>Wallemiaceae</taxon>
        <taxon>Wallemia</taxon>
    </lineage>
</organism>
<dbReference type="CDD" id="cd02440">
    <property type="entry name" value="AdoMet_MTases"/>
    <property type="match status" value="1"/>
</dbReference>
<dbReference type="InterPro" id="IPR029063">
    <property type="entry name" value="SAM-dependent_MTases_sf"/>
</dbReference>
<dbReference type="EMBL" id="SPRC01000016">
    <property type="protein sequence ID" value="TIB80403.1"/>
    <property type="molecule type" value="Genomic_DNA"/>
</dbReference>
<evidence type="ECO:0000256" key="1">
    <source>
        <dbReference type="ARBA" id="ARBA00022603"/>
    </source>
</evidence>
<keyword evidence="2 6" id="KW-0808">Transferase</keyword>
<evidence type="ECO:0000259" key="3">
    <source>
        <dbReference type="Pfam" id="PF13649"/>
    </source>
</evidence>
<feature type="domain" description="Methyltransferase" evidence="3">
    <location>
        <begin position="40"/>
        <end position="133"/>
    </location>
</feature>
<reference evidence="10 11" key="1">
    <citation type="submission" date="2019-03" db="EMBL/GenBank/DDBJ databases">
        <title>Sequencing 25 genomes of Wallemia mellicola.</title>
        <authorList>
            <person name="Gostincar C."/>
        </authorList>
    </citation>
    <scope>NUCLEOTIDE SEQUENCE [LARGE SCALE GENOMIC DNA]</scope>
    <source>
        <strain evidence="5 12">EXF-1262</strain>
        <strain evidence="7 13">EXF-1274</strain>
        <strain evidence="9 10">EXF-1277</strain>
        <strain evidence="4 14">EXF-6152</strain>
        <strain evidence="8 15">EXF-757</strain>
        <strain evidence="6 11">EXF-8738</strain>
    </source>
</reference>
<evidence type="ECO:0000313" key="8">
    <source>
        <dbReference type="EMBL" id="TIC66735.1"/>
    </source>
</evidence>
<dbReference type="Proteomes" id="UP000309601">
    <property type="component" value="Unassembled WGS sequence"/>
</dbReference>
<dbReference type="Proteomes" id="UP000307169">
    <property type="component" value="Unassembled WGS sequence"/>
</dbReference>
<evidence type="ECO:0000256" key="2">
    <source>
        <dbReference type="ARBA" id="ARBA00022679"/>
    </source>
</evidence>
<dbReference type="EMBL" id="SPRV01000009">
    <property type="protein sequence ID" value="TIC69605.1"/>
    <property type="molecule type" value="Genomic_DNA"/>
</dbReference>
<evidence type="ECO:0000313" key="15">
    <source>
        <dbReference type="Proteomes" id="UP000310708"/>
    </source>
</evidence>
<evidence type="ECO:0000313" key="14">
    <source>
        <dbReference type="Proteomes" id="UP000310685"/>
    </source>
</evidence>
<evidence type="ECO:0000313" key="11">
    <source>
        <dbReference type="Proteomes" id="UP000305647"/>
    </source>
</evidence>
<dbReference type="EMBL" id="SPRW01000043">
    <property type="protein sequence ID" value="TIC62732.1"/>
    <property type="molecule type" value="Genomic_DNA"/>
</dbReference>
<gene>
    <name evidence="8" type="ORF">E3Q01_01574</name>
    <name evidence="7" type="ORF">E3Q02_03352</name>
    <name evidence="9" type="ORF">E3Q03_01271</name>
    <name evidence="6" type="ORF">E3Q10_02009</name>
    <name evidence="5" type="ORF">E3Q17_03276</name>
    <name evidence="4" type="ORF">E3Q22_01896</name>
</gene>
<dbReference type="Pfam" id="PF13649">
    <property type="entry name" value="Methyltransf_25"/>
    <property type="match status" value="1"/>
</dbReference>
<evidence type="ECO:0000313" key="5">
    <source>
        <dbReference type="EMBL" id="TIB97751.1"/>
    </source>
</evidence>
<dbReference type="OrthoDB" id="10027013at2759"/>
<dbReference type="EMBL" id="SPRX01000015">
    <property type="protein sequence ID" value="TIC66735.1"/>
    <property type="molecule type" value="Genomic_DNA"/>
</dbReference>
<dbReference type="Proteomes" id="UP000310708">
    <property type="component" value="Unassembled WGS sequence"/>
</dbReference>
<evidence type="ECO:0000313" key="6">
    <source>
        <dbReference type="EMBL" id="TIC30730.1"/>
    </source>
</evidence>
<name>A0A4T0RQZ2_9BASI</name>
<dbReference type="PANTHER" id="PTHR44942">
    <property type="entry name" value="METHYLTRANSF_11 DOMAIN-CONTAINING PROTEIN"/>
    <property type="match status" value="1"/>
</dbReference>
<accession>A0A4T0RQZ2</accession>
<dbReference type="Gene3D" id="3.40.50.150">
    <property type="entry name" value="Vaccinia Virus protein VP39"/>
    <property type="match status" value="1"/>
</dbReference>
<evidence type="ECO:0000313" key="4">
    <source>
        <dbReference type="EMBL" id="TIB80403.1"/>
    </source>
</evidence>
<dbReference type="AlphaFoldDB" id="A0A4T0RQZ2"/>
<dbReference type="GO" id="GO:0008168">
    <property type="term" value="F:methyltransferase activity"/>
    <property type="evidence" value="ECO:0007669"/>
    <property type="project" value="UniProtKB-KW"/>
</dbReference>
<dbReference type="SUPFAM" id="SSF53335">
    <property type="entry name" value="S-adenosyl-L-methionine-dependent methyltransferases"/>
    <property type="match status" value="1"/>
</dbReference>
<protein>
    <submittedName>
        <fullName evidence="6">S-adenosyl-L-methionine-dependent methyltransferase</fullName>
    </submittedName>
</protein>
<evidence type="ECO:0000313" key="9">
    <source>
        <dbReference type="EMBL" id="TIC69605.1"/>
    </source>
</evidence>
<dbReference type="EMBL" id="SPRO01000017">
    <property type="protein sequence ID" value="TIC30730.1"/>
    <property type="molecule type" value="Genomic_DNA"/>
</dbReference>
<dbReference type="InterPro" id="IPR051052">
    <property type="entry name" value="Diverse_substrate_MTase"/>
</dbReference>
<dbReference type="GO" id="GO:0032259">
    <property type="term" value="P:methylation"/>
    <property type="evidence" value="ECO:0007669"/>
    <property type="project" value="UniProtKB-KW"/>
</dbReference>
<evidence type="ECO:0000313" key="12">
    <source>
        <dbReference type="Proteomes" id="UP000307169"/>
    </source>
</evidence>
<comment type="caution">
    <text evidence="6">The sequence shown here is derived from an EMBL/GenBank/DDBJ whole genome shotgun (WGS) entry which is preliminary data.</text>
</comment>
<sequence length="284" mass="32097">MSRFSHANFNAKNYAEARPTYVPKIYDLISNFHKGARDAVVDVGSGPGNGTQGLLDLDFGKVYAVEPSTVMIEEGKNRPRGTEIDWFTGSGENLSQILPNKVDMITSFEAAHWMDHEKVETWKECYEVLTPGGTVAHVMYGHTELLGNEKASEIVLDFARNKLKAYYMPQHDIAFGLMDAIDPPSWATRVERHKFLTKSKDGENQCIMTRETTLRGLQEHAYSAYKQLKAQIYSWSPTDQYVEEHPGEDPVGDIMKVIMELYNAKDLDHPITMAWSLAVFLVSK</sequence>
<dbReference type="EMBL" id="SPRH01000044">
    <property type="protein sequence ID" value="TIB97751.1"/>
    <property type="molecule type" value="Genomic_DNA"/>
</dbReference>
<dbReference type="PANTHER" id="PTHR44942:SF4">
    <property type="entry name" value="METHYLTRANSFERASE TYPE 11 DOMAIN-CONTAINING PROTEIN"/>
    <property type="match status" value="1"/>
</dbReference>
<evidence type="ECO:0000313" key="10">
    <source>
        <dbReference type="Proteomes" id="UP000305362"/>
    </source>
</evidence>
<keyword evidence="1 6" id="KW-0489">Methyltransferase</keyword>
<dbReference type="Proteomes" id="UP000310685">
    <property type="component" value="Unassembled WGS sequence"/>
</dbReference>
<dbReference type="Proteomes" id="UP000305647">
    <property type="component" value="Unassembled WGS sequence"/>
</dbReference>
<evidence type="ECO:0000313" key="13">
    <source>
        <dbReference type="Proteomes" id="UP000309601"/>
    </source>
</evidence>
<evidence type="ECO:0000313" key="7">
    <source>
        <dbReference type="EMBL" id="TIC62732.1"/>
    </source>
</evidence>
<dbReference type="InterPro" id="IPR041698">
    <property type="entry name" value="Methyltransf_25"/>
</dbReference>
<dbReference type="Proteomes" id="UP000305362">
    <property type="component" value="Unassembled WGS sequence"/>
</dbReference>
<proteinExistence type="predicted"/>